<feature type="domain" description="DEP" evidence="18">
    <location>
        <begin position="430"/>
        <end position="505"/>
    </location>
</feature>
<dbReference type="GO" id="GO:0046488">
    <property type="term" value="P:phosphatidylinositol metabolic process"/>
    <property type="evidence" value="ECO:0007669"/>
    <property type="project" value="UniProtKB-UniRule"/>
</dbReference>
<dbReference type="EMBL" id="CAJPWZ010002388">
    <property type="protein sequence ID" value="CAG2237400.1"/>
    <property type="molecule type" value="Genomic_DNA"/>
</dbReference>
<evidence type="ECO:0000256" key="13">
    <source>
        <dbReference type="ARBA" id="ARBA00052820"/>
    </source>
</evidence>
<keyword evidence="8 14" id="KW-0863">Zinc-finger</keyword>
<dbReference type="Gene3D" id="3.50.7.10">
    <property type="entry name" value="GroEL"/>
    <property type="match status" value="1"/>
</dbReference>
<feature type="compositionally biased region" description="Basic and acidic residues" evidence="16">
    <location>
        <begin position="912"/>
        <end position="932"/>
    </location>
</feature>
<evidence type="ECO:0000256" key="16">
    <source>
        <dbReference type="SAM" id="MobiDB-lite"/>
    </source>
</evidence>
<feature type="compositionally biased region" description="Polar residues" evidence="16">
    <location>
        <begin position="1747"/>
        <end position="1782"/>
    </location>
</feature>
<evidence type="ECO:0000256" key="6">
    <source>
        <dbReference type="ARBA" id="ARBA00022741"/>
    </source>
</evidence>
<keyword evidence="4 15" id="KW-0808">Transferase</keyword>
<dbReference type="Pfam" id="PF01363">
    <property type="entry name" value="FYVE"/>
    <property type="match status" value="1"/>
</dbReference>
<evidence type="ECO:0000256" key="3">
    <source>
        <dbReference type="ARBA" id="ARBA00022553"/>
    </source>
</evidence>
<feature type="compositionally biased region" description="Polar residues" evidence="16">
    <location>
        <begin position="933"/>
        <end position="947"/>
    </location>
</feature>
<feature type="region of interest" description="Disordered" evidence="16">
    <location>
        <begin position="1494"/>
        <end position="1622"/>
    </location>
</feature>
<evidence type="ECO:0000259" key="17">
    <source>
        <dbReference type="PROSITE" id="PS50178"/>
    </source>
</evidence>
<feature type="compositionally biased region" description="Basic and acidic residues" evidence="16">
    <location>
        <begin position="1504"/>
        <end position="1521"/>
    </location>
</feature>
<dbReference type="SUPFAM" id="SSF52029">
    <property type="entry name" value="GroEL apical domain-like"/>
    <property type="match status" value="1"/>
</dbReference>
<keyword evidence="7" id="KW-0967">Endosome</keyword>
<dbReference type="GO" id="GO:0032438">
    <property type="term" value="P:melanosome organization"/>
    <property type="evidence" value="ECO:0007669"/>
    <property type="project" value="TreeGrafter"/>
</dbReference>
<evidence type="ECO:0000256" key="1">
    <source>
        <dbReference type="ARBA" id="ARBA00004608"/>
    </source>
</evidence>
<dbReference type="CDD" id="cd17300">
    <property type="entry name" value="PIPKc_PIKfyve"/>
    <property type="match status" value="1"/>
</dbReference>
<gene>
    <name evidence="20" type="ORF">MEDL_49850</name>
</gene>
<keyword evidence="10" id="KW-0862">Zinc</keyword>
<evidence type="ECO:0000256" key="9">
    <source>
        <dbReference type="ARBA" id="ARBA00022777"/>
    </source>
</evidence>
<keyword evidence="6 15" id="KW-0547">Nucleotide-binding</keyword>
<dbReference type="SMART" id="SM00330">
    <property type="entry name" value="PIPKc"/>
    <property type="match status" value="1"/>
</dbReference>
<dbReference type="GO" id="GO:0000285">
    <property type="term" value="F:1-phosphatidylinositol-3-phosphate 5-kinase activity"/>
    <property type="evidence" value="ECO:0007669"/>
    <property type="project" value="UniProtKB-EC"/>
</dbReference>
<evidence type="ECO:0000256" key="8">
    <source>
        <dbReference type="ARBA" id="ARBA00022771"/>
    </source>
</evidence>
<evidence type="ECO:0000256" key="14">
    <source>
        <dbReference type="PROSITE-ProRule" id="PRU00091"/>
    </source>
</evidence>
<dbReference type="GO" id="GO:0090385">
    <property type="term" value="P:phagosome-lysosome fusion"/>
    <property type="evidence" value="ECO:0007669"/>
    <property type="project" value="TreeGrafter"/>
</dbReference>
<dbReference type="InterPro" id="IPR027483">
    <property type="entry name" value="PInositol-4-P-4/5-kinase_C_sf"/>
</dbReference>
<dbReference type="Pfam" id="PF00118">
    <property type="entry name" value="Cpn60_TCP1"/>
    <property type="match status" value="1"/>
</dbReference>
<dbReference type="GO" id="GO:1903426">
    <property type="term" value="P:regulation of reactive oxygen species biosynthetic process"/>
    <property type="evidence" value="ECO:0007669"/>
    <property type="project" value="TreeGrafter"/>
</dbReference>
<dbReference type="Gene3D" id="3.30.810.10">
    <property type="entry name" value="2-Layer Sandwich"/>
    <property type="match status" value="1"/>
</dbReference>
<dbReference type="Gene3D" id="3.30.40.10">
    <property type="entry name" value="Zinc/RING finger domain, C3HC4 (zinc finger)"/>
    <property type="match status" value="1"/>
</dbReference>
<keyword evidence="12" id="KW-0472">Membrane</keyword>
<keyword evidence="21" id="KW-1185">Reference proteome</keyword>
<dbReference type="InterPro" id="IPR036390">
    <property type="entry name" value="WH_DNA-bd_sf"/>
</dbReference>
<evidence type="ECO:0000256" key="15">
    <source>
        <dbReference type="PROSITE-ProRule" id="PRU00781"/>
    </source>
</evidence>
<dbReference type="EC" id="2.7.1.150" evidence="2"/>
<name>A0A8S3TV51_MYTED</name>
<dbReference type="InterPro" id="IPR043548">
    <property type="entry name" value="PIKfyve"/>
</dbReference>
<dbReference type="PROSITE" id="PS51455">
    <property type="entry name" value="PIPK"/>
    <property type="match status" value="1"/>
</dbReference>
<dbReference type="FunFam" id="3.30.40.10:FF:000057">
    <property type="entry name" value="1-phosphatidylinositol 3-phosphate 5-kinase isoform X1"/>
    <property type="match status" value="1"/>
</dbReference>
<feature type="domain" description="FYVE-type" evidence="17">
    <location>
        <begin position="271"/>
        <end position="326"/>
    </location>
</feature>
<feature type="compositionally biased region" description="Basic and acidic residues" evidence="16">
    <location>
        <begin position="67"/>
        <end position="76"/>
    </location>
</feature>
<keyword evidence="9 15" id="KW-0418">Kinase</keyword>
<keyword evidence="3" id="KW-0597">Phosphoprotein</keyword>
<feature type="region of interest" description="Disordered" evidence="16">
    <location>
        <begin position="1"/>
        <end position="81"/>
    </location>
</feature>
<dbReference type="SUPFAM" id="SSF57903">
    <property type="entry name" value="FYVE/PHD zinc finger"/>
    <property type="match status" value="1"/>
</dbReference>
<dbReference type="GO" id="GO:0035556">
    <property type="term" value="P:intracellular signal transduction"/>
    <property type="evidence" value="ECO:0007669"/>
    <property type="project" value="InterPro"/>
</dbReference>
<evidence type="ECO:0000313" key="20">
    <source>
        <dbReference type="EMBL" id="CAG2237400.1"/>
    </source>
</evidence>
<keyword evidence="11 15" id="KW-0067">ATP-binding</keyword>
<dbReference type="InterPro" id="IPR027409">
    <property type="entry name" value="GroEL-like_apical_dom_sf"/>
</dbReference>
<dbReference type="Pfam" id="PF01504">
    <property type="entry name" value="PIP5K"/>
    <property type="match status" value="1"/>
</dbReference>
<dbReference type="InterPro" id="IPR013083">
    <property type="entry name" value="Znf_RING/FYVE/PHD"/>
</dbReference>
<dbReference type="InterPro" id="IPR002423">
    <property type="entry name" value="Cpn60/GroEL/TCP-1"/>
</dbReference>
<evidence type="ECO:0000256" key="12">
    <source>
        <dbReference type="ARBA" id="ARBA00023136"/>
    </source>
</evidence>
<dbReference type="GO" id="GO:0010008">
    <property type="term" value="C:endosome membrane"/>
    <property type="evidence" value="ECO:0007669"/>
    <property type="project" value="UniProtKB-SubCell"/>
</dbReference>
<dbReference type="CDD" id="cd03334">
    <property type="entry name" value="Fab1_TCP"/>
    <property type="match status" value="1"/>
</dbReference>
<feature type="domain" description="PIPK" evidence="19">
    <location>
        <begin position="1957"/>
        <end position="2277"/>
    </location>
</feature>
<dbReference type="CDD" id="cd15725">
    <property type="entry name" value="FYVE_PIKfyve_Fab1"/>
    <property type="match status" value="1"/>
</dbReference>
<dbReference type="Pfam" id="PF00610">
    <property type="entry name" value="DEP"/>
    <property type="match status" value="1"/>
</dbReference>
<dbReference type="GO" id="GO:0005524">
    <property type="term" value="F:ATP binding"/>
    <property type="evidence" value="ECO:0007669"/>
    <property type="project" value="UniProtKB-UniRule"/>
</dbReference>
<feature type="compositionally biased region" description="Polar residues" evidence="16">
    <location>
        <begin position="1"/>
        <end position="21"/>
    </location>
</feature>
<dbReference type="InterPro" id="IPR044769">
    <property type="entry name" value="PIKfyve_PIPKc"/>
</dbReference>
<dbReference type="InterPro" id="IPR002498">
    <property type="entry name" value="PInositol-4-P-4/5-kinase_core"/>
</dbReference>
<dbReference type="FunFam" id="3.50.7.10:FF:000007">
    <property type="entry name" value="1-phosphatidylinositol 3-phosphate 5-kinase isoform X1"/>
    <property type="match status" value="1"/>
</dbReference>
<dbReference type="InterPro" id="IPR027484">
    <property type="entry name" value="PInositol-4-P-5-kinase_N"/>
</dbReference>
<dbReference type="GO" id="GO:0008270">
    <property type="term" value="F:zinc ion binding"/>
    <property type="evidence" value="ECO:0007669"/>
    <property type="project" value="UniProtKB-KW"/>
</dbReference>
<dbReference type="Gene3D" id="1.10.10.10">
    <property type="entry name" value="Winged helix-like DNA-binding domain superfamily/Winged helix DNA-binding domain"/>
    <property type="match status" value="1"/>
</dbReference>
<dbReference type="PROSITE" id="PS50178">
    <property type="entry name" value="ZF_FYVE"/>
    <property type="match status" value="1"/>
</dbReference>
<dbReference type="EMBL" id="CAJPWZ010002388">
    <property type="protein sequence ID" value="CAG2237399.1"/>
    <property type="molecule type" value="Genomic_DNA"/>
</dbReference>
<comment type="caution">
    <text evidence="20">The sequence shown here is derived from an EMBL/GenBank/DDBJ whole genome shotgun (WGS) entry which is preliminary data.</text>
</comment>
<dbReference type="SUPFAM" id="SSF46785">
    <property type="entry name" value="Winged helix' DNA-binding domain"/>
    <property type="match status" value="1"/>
</dbReference>
<evidence type="ECO:0000256" key="7">
    <source>
        <dbReference type="ARBA" id="ARBA00022753"/>
    </source>
</evidence>
<feature type="region of interest" description="Disordered" evidence="16">
    <location>
        <begin position="1739"/>
        <end position="1803"/>
    </location>
</feature>
<dbReference type="SMART" id="SM00049">
    <property type="entry name" value="DEP"/>
    <property type="match status" value="1"/>
</dbReference>
<feature type="compositionally biased region" description="Polar residues" evidence="16">
    <location>
        <begin position="1552"/>
        <end position="1576"/>
    </location>
</feature>
<dbReference type="PANTHER" id="PTHR46715:SF1">
    <property type="entry name" value="1-PHOSPHATIDYLINOSITOL 3-PHOSPHATE 5-KINASE"/>
    <property type="match status" value="1"/>
</dbReference>
<evidence type="ECO:0000256" key="4">
    <source>
        <dbReference type="ARBA" id="ARBA00022679"/>
    </source>
</evidence>
<evidence type="ECO:0000256" key="11">
    <source>
        <dbReference type="ARBA" id="ARBA00022840"/>
    </source>
</evidence>
<evidence type="ECO:0000256" key="10">
    <source>
        <dbReference type="ARBA" id="ARBA00022833"/>
    </source>
</evidence>
<feature type="compositionally biased region" description="Basic and acidic residues" evidence="16">
    <location>
        <begin position="42"/>
        <end position="59"/>
    </location>
</feature>
<comment type="subcellular location">
    <subcellularLocation>
        <location evidence="1">Endosome membrane</location>
    </subcellularLocation>
</comment>
<dbReference type="SUPFAM" id="SSF56104">
    <property type="entry name" value="SAICAR synthase-like"/>
    <property type="match status" value="1"/>
</dbReference>
<dbReference type="GO" id="GO:0052810">
    <property type="term" value="F:1-phosphatidylinositol-5-kinase activity"/>
    <property type="evidence" value="ECO:0007669"/>
    <property type="project" value="TreeGrafter"/>
</dbReference>
<dbReference type="OrthoDB" id="158357at2759"/>
<sequence>MSQWDEPPTTLTSFGPLSSDISEGGSLFTRLWNRKKNGSRSASREGSTERKSKTTDKEVLSASSPVSDDKPVEDKPSLPQVKHVVKPSLPDIYSTATARTLTGVLNRLSSIVRTGGVSNTATARTLTGVLNRLSSIVRTGVSNTATARTLTGVLNRLSSIVRTGVSNTATARTLTGVLNRFSSINWGELSATARILTGVLNRLSSIVRTGVSNTATARTLTGVLNRLSSIVRIGVSNTATARTLTGVLNRFSSITPQTYKDSDFKQYWMPDESCKECYDCGDKFTTFRRRHHCRICGQIFCSKCCNQELQGRIIGYKGGIRVCTYCGKVAMSALQNDSSGHISVDDKEELQLSMDPESQVYSLWGSKKRTSQDLARASSILAPGTPSIDVLIPFDLSQSSSETDMNTGLGRKFLEDSVQLREIWRQIVDQSKGVEMQSHRIRLKTYYKCIVGNKLVDWLLSNDKAAQRMQAVVIGQALLDAGYLEIIGGQQNIFQDNFTLYKPSETTPIDPPDISITDSTEPQWLQEIDSKTDQLESLTASEDQSSSGQDETASTFYVPLDSNEDNEFEPLPRQDSHAAGYTEDIISASMFSGSQSIPATKLIKSVCWRNSDTLKEDNGERRAYSLLKKAHQDHLNGLVQQMLCDEGLSKTWTDIVIGTAQRVSNYVRPDVREEGDDMNILKSGDTKEQTWLVHVVFTRNIAHKQMSQKLVNPYILLLKGSIEYQRVENKFSSLEPQILQEEEFLKKSVKKISSLHPKPNIVIVEKSVSRLAQNYLLEKGITLVYNVKLSVMEKIERLTQGCILPSIDGIVSGPITLGFCHNFKVCHFTLPSGDTKTLLCFDGCAQHLGCTIVLRGGSKGELTRIKKVVKLMITACYNSQLEMSYCMDEFAMPDSRADDSLMETDSVINFTEEKNRYLEDTNKGDNKHKDKSQQSTDHLGADNNQSETKSDRPVFNIGESDSSETDIQKGEINMQDNSSKSKTPENLLEANQNEFNNRKFDHTENVGSFVSVGDSCKTNTHNMTLKVEEGQTKLGRQHSTGKNQDDAIFHSTVTLEAKTQKRCAKFKKTLAEILLSTSPYIKFELPYLETEFGSRSIVRNFFKDDLFWSKYFEPVAYREKKKQLVETYCPPKPASPWSDIEISEPHPLILTQITGSLKDKHLQHLIADFRARGGRIQLRPRTIVSEADKQDTHQVTEKTAPGVDCLDYSNHQKFMVLLSSHSENSTNYPNPCVPPQESYCCQPYMCPSENCEVPLLDHVRRIVHGHGSIFISLRKLSNCVPGGDKDIMMWNWCRKCRQATPLAAMSNDTWSLSFAKFLELRFYVNTFTRRMGPDPCCHSLHHSFSQYFGRRNIVATFKYVHASDKKRNSASTKCHLLDSQVLLYQWTTLRDSMRSVERRGLEMYSGILEQLVTINSSSDDLSKMIVDLTNMLESEKHRLKELIHKGRLEVTKKEKENTENMSEYFALYDDSLKMMRFLADADINWRSKMQELYSQHKKTRTSQSKKEKDTGSSTAEPKRDSATSLPSANEIPKKKESSGSLPISEERRDQLVVSSSSNKNQGSVGSASSFSETIATQRDKSVLEPETGIQSERNSIASSVFETETKTQTKTDTTTSKSFGELSSDLNIGLDSAKHSLEDNRSVTKINPINVTSTLQDLQTEVDQDKLECDQLESEPIEEIKSDRTVLDRTWSGVFIDKSDLPSITEPISINQSHFLDESGIYSVTPGLEAGLEGRTSSFISQDKAPSGQQTESVTTETKSRDSPSQLSGHISTESSALSVNDLQPHQTSSQPQQSSSQPSDVHTVPISLSVGVEIQTDKVDTDKKVQTRKVATKKDDFTDSQQVERISGIMKKTFTNFLSGTGLPPLPFPFECREHHLLPTCYKVPVVVYDQEPSSIIAYALSSYDYQQRLQEIQSAFTSSQKLINSKDMKLAEDELGDGSKKNGGTTLSFVKNKDSSPKMARLDSVHYNAKIETGSGEFDEHEGFSILSSSLPESTKSGKTAAGPHIELQYSDHMAKFYCKIYFAEHFRKLRKLIFPAGEEMFIRSLSRCKMWEAKGGKSGSKFCKTDDQRFILKQMSGAEIDVFEKFGPEYFTYMNKSYVEQKPTALGKIVGVYRIGFRNTHTNAGMRQDLLVMENLFYQRKISQTFDLKGSERNRLASTSGKRDEEQVLLDTNLLNLSIESPLYIYPHSKTLLMNVISRDSQFLAANLVMDYSLLVGLDENSNELVLGIIDYIRTFTWDKKLETILKSAGGKLPTVVSPEIYKSRFLSAMTRYFLPVPDQWTGKDFDPTLS</sequence>
<accession>A0A8S3TV51</accession>
<evidence type="ECO:0000313" key="21">
    <source>
        <dbReference type="Proteomes" id="UP000683360"/>
    </source>
</evidence>
<dbReference type="PANTHER" id="PTHR46715">
    <property type="entry name" value="1-PHOSPHATIDYLINOSITOL 3-PHOSPHATE 5-KINASE"/>
    <property type="match status" value="1"/>
</dbReference>
<dbReference type="SMART" id="SM00064">
    <property type="entry name" value="FYVE"/>
    <property type="match status" value="1"/>
</dbReference>
<dbReference type="InterPro" id="IPR017455">
    <property type="entry name" value="Znf_FYVE-rel"/>
</dbReference>
<dbReference type="Gene3D" id="3.30.800.10">
    <property type="entry name" value="Phosphatidylinositol Phosphate Kinase II Beta"/>
    <property type="match status" value="1"/>
</dbReference>
<keyword evidence="5" id="KW-0479">Metal-binding</keyword>
<evidence type="ECO:0000256" key="2">
    <source>
        <dbReference type="ARBA" id="ARBA00012009"/>
    </source>
</evidence>
<dbReference type="InterPro" id="IPR000591">
    <property type="entry name" value="DEP_dom"/>
</dbReference>
<evidence type="ECO:0000256" key="5">
    <source>
        <dbReference type="ARBA" id="ARBA00022723"/>
    </source>
</evidence>
<organism evidence="20 21">
    <name type="scientific">Mytilus edulis</name>
    <name type="common">Blue mussel</name>
    <dbReference type="NCBI Taxonomy" id="6550"/>
    <lineage>
        <taxon>Eukaryota</taxon>
        <taxon>Metazoa</taxon>
        <taxon>Spiralia</taxon>
        <taxon>Lophotrochozoa</taxon>
        <taxon>Mollusca</taxon>
        <taxon>Bivalvia</taxon>
        <taxon>Autobranchia</taxon>
        <taxon>Pteriomorphia</taxon>
        <taxon>Mytilida</taxon>
        <taxon>Mytiloidea</taxon>
        <taxon>Mytilidae</taxon>
        <taxon>Mytilinae</taxon>
        <taxon>Mytilus</taxon>
    </lineage>
</organism>
<proteinExistence type="predicted"/>
<dbReference type="FunFam" id="3.30.800.10:FF:000004">
    <property type="entry name" value="1-phosphatidylinositol 3-phosphate 5-kinase isoform X1"/>
    <property type="match status" value="1"/>
</dbReference>
<protein>
    <recommendedName>
        <fullName evidence="2">1-phosphatidylinositol-3-phosphate 5-kinase</fullName>
        <ecNumber evidence="2">2.7.1.150</ecNumber>
    </recommendedName>
</protein>
<dbReference type="InterPro" id="IPR000306">
    <property type="entry name" value="Znf_FYVE"/>
</dbReference>
<dbReference type="InterPro" id="IPR011011">
    <property type="entry name" value="Znf_FYVE_PHD"/>
</dbReference>
<dbReference type="Proteomes" id="UP000683360">
    <property type="component" value="Unassembled WGS sequence"/>
</dbReference>
<evidence type="ECO:0000259" key="18">
    <source>
        <dbReference type="PROSITE" id="PS50186"/>
    </source>
</evidence>
<feature type="region of interest" description="Disordered" evidence="16">
    <location>
        <begin position="912"/>
        <end position="983"/>
    </location>
</feature>
<dbReference type="FunFam" id="3.30.810.10:FF:000001">
    <property type="entry name" value="1-phosphatidylinositol 3-phosphate 5-kinase FAB1"/>
    <property type="match status" value="1"/>
</dbReference>
<feature type="compositionally biased region" description="Low complexity" evidence="16">
    <location>
        <begin position="1784"/>
        <end position="1800"/>
    </location>
</feature>
<reference evidence="20" key="1">
    <citation type="submission" date="2021-03" db="EMBL/GenBank/DDBJ databases">
        <authorList>
            <person name="Bekaert M."/>
        </authorList>
    </citation>
    <scope>NUCLEOTIDE SEQUENCE</scope>
</reference>
<feature type="compositionally biased region" description="Polar residues" evidence="16">
    <location>
        <begin position="1588"/>
        <end position="1601"/>
    </location>
</feature>
<comment type="catalytic activity">
    <reaction evidence="13">
        <text>a 1,2-diacyl-sn-glycero-3-phospho-(1D-myo-inositol-3-phosphate) + ATP = a 1,2-diacyl-sn-glycero-3-phospho-(1D-myo-inositol-3,5-bisphosphate) + ADP + H(+)</text>
        <dbReference type="Rhea" id="RHEA:13609"/>
        <dbReference type="ChEBI" id="CHEBI:15378"/>
        <dbReference type="ChEBI" id="CHEBI:30616"/>
        <dbReference type="ChEBI" id="CHEBI:57923"/>
        <dbReference type="ChEBI" id="CHEBI:58088"/>
        <dbReference type="ChEBI" id="CHEBI:456216"/>
        <dbReference type="EC" id="2.7.1.150"/>
    </reaction>
    <physiologicalReaction direction="left-to-right" evidence="13">
        <dbReference type="Rhea" id="RHEA:13610"/>
    </physiologicalReaction>
</comment>
<dbReference type="InterPro" id="IPR036388">
    <property type="entry name" value="WH-like_DNA-bd_sf"/>
</dbReference>
<evidence type="ECO:0000259" key="19">
    <source>
        <dbReference type="PROSITE" id="PS51455"/>
    </source>
</evidence>
<dbReference type="PROSITE" id="PS50186">
    <property type="entry name" value="DEP"/>
    <property type="match status" value="1"/>
</dbReference>